<name>A0A1B6DV49_9HEMI</name>
<evidence type="ECO:0000256" key="6">
    <source>
        <dbReference type="SAM" id="Phobius"/>
    </source>
</evidence>
<keyword evidence="4" id="KW-0325">Glycoprotein</keyword>
<evidence type="ECO:0000313" key="9">
    <source>
        <dbReference type="EMBL" id="JAS29550.1"/>
    </source>
</evidence>
<dbReference type="PANTHER" id="PTHR11640">
    <property type="entry name" value="NEPHRIN"/>
    <property type="match status" value="1"/>
</dbReference>
<accession>A0A1B6DV49</accession>
<sequence>MAVSYWQFNLLILLSLARGFFCNEVEITPKHLVVKPGEEVTILCKVKHKIQYCRFEFISGSKKIKSPFNLNPGRKDQSVIYYGSGFQNGECGANITRAEDQHNGQITCSVGSEEFTYELSATMNLVVTRTPSLPELEVKNYKKNYFLEGEVLSATCTVKNARPVANISWYLDGNLISEGLHVDVVSVQEDLQTIMQNISHVTEASDDGKTLRCVAYHPGLSAANNYAQKVINVKYQPKPSNEPIERFGLVEGSEVRISVLVQANPRPNFIWTIGDITLYEQESKNRFTSQKAVDQGNGSWESVLIIDSLTKEDVEQEYTLKAQNEIGVTDYRVLISTSPPPQVFKMKTGTIIIILVVALVIIFVISAILCARSRGHLCFSGGAGQQSPINLSDLESKKQHRPGNFIGRIRNLVGSKKNRVPPDMQALEDVTVDSEKVIHTLFIHYKFMLRFLEYFTK</sequence>
<dbReference type="Pfam" id="PF08205">
    <property type="entry name" value="C2-set_2"/>
    <property type="match status" value="1"/>
</dbReference>
<dbReference type="PANTHER" id="PTHR11640:SF31">
    <property type="entry name" value="IRREGULAR CHIASM C-ROUGHEST PROTEIN-RELATED"/>
    <property type="match status" value="1"/>
</dbReference>
<dbReference type="SUPFAM" id="SSF48726">
    <property type="entry name" value="Immunoglobulin"/>
    <property type="match status" value="3"/>
</dbReference>
<dbReference type="GO" id="GO:0005886">
    <property type="term" value="C:plasma membrane"/>
    <property type="evidence" value="ECO:0007669"/>
    <property type="project" value="TreeGrafter"/>
</dbReference>
<evidence type="ECO:0000256" key="3">
    <source>
        <dbReference type="ARBA" id="ARBA00023157"/>
    </source>
</evidence>
<dbReference type="InterPro" id="IPR013098">
    <property type="entry name" value="Ig_I-set"/>
</dbReference>
<dbReference type="GO" id="GO:0005911">
    <property type="term" value="C:cell-cell junction"/>
    <property type="evidence" value="ECO:0007669"/>
    <property type="project" value="TreeGrafter"/>
</dbReference>
<dbReference type="GO" id="GO:0050839">
    <property type="term" value="F:cell adhesion molecule binding"/>
    <property type="evidence" value="ECO:0007669"/>
    <property type="project" value="TreeGrafter"/>
</dbReference>
<keyword evidence="5" id="KW-0393">Immunoglobulin domain</keyword>
<reference evidence="9" key="1">
    <citation type="submission" date="2015-12" db="EMBL/GenBank/DDBJ databases">
        <title>De novo transcriptome assembly of four potential Pierce s Disease insect vectors from Arizona vineyards.</title>
        <authorList>
            <person name="Tassone E.E."/>
        </authorList>
    </citation>
    <scope>NUCLEOTIDE SEQUENCE</scope>
</reference>
<keyword evidence="7" id="KW-0732">Signal</keyword>
<gene>
    <name evidence="9" type="ORF">g.13957</name>
</gene>
<keyword evidence="6" id="KW-0812">Transmembrane</keyword>
<proteinExistence type="predicted"/>
<keyword evidence="6" id="KW-1133">Transmembrane helix</keyword>
<feature type="chain" id="PRO_5008581556" description="Ig-like domain-containing protein" evidence="7">
    <location>
        <begin position="20"/>
        <end position="457"/>
    </location>
</feature>
<dbReference type="AlphaFoldDB" id="A0A1B6DV49"/>
<dbReference type="SMART" id="SM00409">
    <property type="entry name" value="IG"/>
    <property type="match status" value="3"/>
</dbReference>
<dbReference type="InterPro" id="IPR007110">
    <property type="entry name" value="Ig-like_dom"/>
</dbReference>
<dbReference type="Pfam" id="PF07679">
    <property type="entry name" value="I-set"/>
    <property type="match status" value="1"/>
</dbReference>
<feature type="transmembrane region" description="Helical" evidence="6">
    <location>
        <begin position="351"/>
        <end position="371"/>
    </location>
</feature>
<feature type="domain" description="Ig-like" evidence="8">
    <location>
        <begin position="134"/>
        <end position="232"/>
    </location>
</feature>
<evidence type="ECO:0000259" key="8">
    <source>
        <dbReference type="PROSITE" id="PS50835"/>
    </source>
</evidence>
<evidence type="ECO:0000256" key="4">
    <source>
        <dbReference type="ARBA" id="ARBA00023180"/>
    </source>
</evidence>
<dbReference type="InterPro" id="IPR013783">
    <property type="entry name" value="Ig-like_fold"/>
</dbReference>
<comment type="subcellular location">
    <subcellularLocation>
        <location evidence="1">Membrane</location>
        <topology evidence="1">Single-pass type I membrane protein</topology>
    </subcellularLocation>
</comment>
<dbReference type="InterPro" id="IPR051275">
    <property type="entry name" value="Cell_adhesion_signaling"/>
</dbReference>
<evidence type="ECO:0000256" key="5">
    <source>
        <dbReference type="ARBA" id="ARBA00023319"/>
    </source>
</evidence>
<dbReference type="GO" id="GO:0098609">
    <property type="term" value="P:cell-cell adhesion"/>
    <property type="evidence" value="ECO:0007669"/>
    <property type="project" value="TreeGrafter"/>
</dbReference>
<keyword evidence="3" id="KW-1015">Disulfide bond</keyword>
<feature type="signal peptide" evidence="7">
    <location>
        <begin position="1"/>
        <end position="19"/>
    </location>
</feature>
<dbReference type="InterPro" id="IPR013162">
    <property type="entry name" value="CD80_C2-set"/>
</dbReference>
<evidence type="ECO:0000256" key="1">
    <source>
        <dbReference type="ARBA" id="ARBA00004479"/>
    </source>
</evidence>
<organism evidence="9">
    <name type="scientific">Clastoptera arizonana</name>
    <name type="common">Arizona spittle bug</name>
    <dbReference type="NCBI Taxonomy" id="38151"/>
    <lineage>
        <taxon>Eukaryota</taxon>
        <taxon>Metazoa</taxon>
        <taxon>Ecdysozoa</taxon>
        <taxon>Arthropoda</taxon>
        <taxon>Hexapoda</taxon>
        <taxon>Insecta</taxon>
        <taxon>Pterygota</taxon>
        <taxon>Neoptera</taxon>
        <taxon>Paraneoptera</taxon>
        <taxon>Hemiptera</taxon>
        <taxon>Auchenorrhyncha</taxon>
        <taxon>Cercopoidea</taxon>
        <taxon>Clastopteridae</taxon>
        <taxon>Clastoptera</taxon>
    </lineage>
</organism>
<dbReference type="InterPro" id="IPR003599">
    <property type="entry name" value="Ig_sub"/>
</dbReference>
<protein>
    <recommendedName>
        <fullName evidence="8">Ig-like domain-containing protein</fullName>
    </recommendedName>
</protein>
<dbReference type="PROSITE" id="PS50835">
    <property type="entry name" value="IG_LIKE"/>
    <property type="match status" value="1"/>
</dbReference>
<keyword evidence="2 6" id="KW-0472">Membrane</keyword>
<dbReference type="InterPro" id="IPR036179">
    <property type="entry name" value="Ig-like_dom_sf"/>
</dbReference>
<evidence type="ECO:0000256" key="7">
    <source>
        <dbReference type="SAM" id="SignalP"/>
    </source>
</evidence>
<dbReference type="Gene3D" id="2.60.40.10">
    <property type="entry name" value="Immunoglobulins"/>
    <property type="match status" value="3"/>
</dbReference>
<evidence type="ECO:0000256" key="2">
    <source>
        <dbReference type="ARBA" id="ARBA00023136"/>
    </source>
</evidence>
<dbReference type="EMBL" id="GEDC01007748">
    <property type="protein sequence ID" value="JAS29550.1"/>
    <property type="molecule type" value="Transcribed_RNA"/>
</dbReference>